<feature type="region of interest" description="Disordered" evidence="1">
    <location>
        <begin position="1"/>
        <end position="23"/>
    </location>
</feature>
<name>A0A9P7YH05_9HELO</name>
<evidence type="ECO:0000313" key="3">
    <source>
        <dbReference type="Proteomes" id="UP000824998"/>
    </source>
</evidence>
<feature type="region of interest" description="Disordered" evidence="1">
    <location>
        <begin position="412"/>
        <end position="465"/>
    </location>
</feature>
<feature type="compositionally biased region" description="Polar residues" evidence="1">
    <location>
        <begin position="247"/>
        <end position="262"/>
    </location>
</feature>
<feature type="region of interest" description="Disordered" evidence="1">
    <location>
        <begin position="180"/>
        <end position="262"/>
    </location>
</feature>
<dbReference type="EMBL" id="MU251497">
    <property type="protein sequence ID" value="KAG9233514.1"/>
    <property type="molecule type" value="Genomic_DNA"/>
</dbReference>
<proteinExistence type="predicted"/>
<gene>
    <name evidence="2" type="ORF">BJ875DRAFT_463944</name>
</gene>
<protein>
    <submittedName>
        <fullName evidence="2">Uncharacterized protein</fullName>
    </submittedName>
</protein>
<feature type="compositionally biased region" description="Polar residues" evidence="1">
    <location>
        <begin position="1"/>
        <end position="15"/>
    </location>
</feature>
<feature type="compositionally biased region" description="Polar residues" evidence="1">
    <location>
        <begin position="450"/>
        <end position="465"/>
    </location>
</feature>
<feature type="compositionally biased region" description="Basic residues" evidence="1">
    <location>
        <begin position="439"/>
        <end position="448"/>
    </location>
</feature>
<feature type="compositionally biased region" description="Low complexity" evidence="1">
    <location>
        <begin position="325"/>
        <end position="334"/>
    </location>
</feature>
<feature type="compositionally biased region" description="Basic residues" evidence="1">
    <location>
        <begin position="203"/>
        <end position="215"/>
    </location>
</feature>
<evidence type="ECO:0000256" key="1">
    <source>
        <dbReference type="SAM" id="MobiDB-lite"/>
    </source>
</evidence>
<dbReference type="AlphaFoldDB" id="A0A9P7YH05"/>
<reference evidence="2" key="1">
    <citation type="journal article" date="2021" name="IMA Fungus">
        <title>Genomic characterization of three marine fungi, including Emericellopsis atlantica sp. nov. with signatures of a generalist lifestyle and marine biomass degradation.</title>
        <authorList>
            <person name="Hagestad O.C."/>
            <person name="Hou L."/>
            <person name="Andersen J.H."/>
            <person name="Hansen E.H."/>
            <person name="Altermark B."/>
            <person name="Li C."/>
            <person name="Kuhnert E."/>
            <person name="Cox R.J."/>
            <person name="Crous P.W."/>
            <person name="Spatafora J.W."/>
            <person name="Lail K."/>
            <person name="Amirebrahimi M."/>
            <person name="Lipzen A."/>
            <person name="Pangilinan J."/>
            <person name="Andreopoulos W."/>
            <person name="Hayes R.D."/>
            <person name="Ng V."/>
            <person name="Grigoriev I.V."/>
            <person name="Jackson S.A."/>
            <person name="Sutton T.D.S."/>
            <person name="Dobson A.D.W."/>
            <person name="Rama T."/>
        </authorList>
    </citation>
    <scope>NUCLEOTIDE SEQUENCE</scope>
    <source>
        <strain evidence="2">TRa018bII</strain>
    </source>
</reference>
<keyword evidence="3" id="KW-1185">Reference proteome</keyword>
<sequence length="465" mass="50819">MTINSKMANDPANQSKEVRTTDKTEYKLAMRSISSLPDGGLDKAKLNSEHLATGFPPPKIPVFKASGGYPKNFPIDPGANGGNWQTFDRGAEPHPKYPHGHVPYPPAGTQIEWLSPEDPNYPADDSSELGSAIHHPTPRREATILGGNYAIDPATLTMLPKTKERLLQQIEEALSFGDDQVFYPVGGKNLPRSPTGSNENRSRNRGTHQQGKHHSQLMETSTPGRAAYSQTPTPVASTNNREPRIWSTPTMMSPDSASPSTQLHNRTLLDSLPRPFVLGQDSQREVPDVRPATIQSKTYPLVKRITTGSTLKPESPAFTFAEPYTSSPDSTSSSKAKGDRIRFGTVAQSPSTIHHGYVQPNNPPRFQAGSILGQQDSMPTGLQAIQGNTFQSNFSMNTPPPENFSAYLQYPSSNTSQHQSVHPRDISRVGSTSGSHSVCKIKRPKKNPKYPSSSELAFNFAQTQQ</sequence>
<comment type="caution">
    <text evidence="2">The sequence shown here is derived from an EMBL/GenBank/DDBJ whole genome shotgun (WGS) entry which is preliminary data.</text>
</comment>
<feature type="compositionally biased region" description="Polar residues" evidence="1">
    <location>
        <begin position="217"/>
        <end position="240"/>
    </location>
</feature>
<accession>A0A9P7YH05</accession>
<dbReference type="Proteomes" id="UP000824998">
    <property type="component" value="Unassembled WGS sequence"/>
</dbReference>
<feature type="region of interest" description="Disordered" evidence="1">
    <location>
        <begin position="310"/>
        <end position="339"/>
    </location>
</feature>
<organism evidence="2 3">
    <name type="scientific">Amylocarpus encephaloides</name>
    <dbReference type="NCBI Taxonomy" id="45428"/>
    <lineage>
        <taxon>Eukaryota</taxon>
        <taxon>Fungi</taxon>
        <taxon>Dikarya</taxon>
        <taxon>Ascomycota</taxon>
        <taxon>Pezizomycotina</taxon>
        <taxon>Leotiomycetes</taxon>
        <taxon>Helotiales</taxon>
        <taxon>Helotiales incertae sedis</taxon>
        <taxon>Amylocarpus</taxon>
    </lineage>
</organism>
<evidence type="ECO:0000313" key="2">
    <source>
        <dbReference type="EMBL" id="KAG9233514.1"/>
    </source>
</evidence>